<dbReference type="InterPro" id="IPR041657">
    <property type="entry name" value="HTH_17"/>
</dbReference>
<dbReference type="Pfam" id="PF12728">
    <property type="entry name" value="HTH_17"/>
    <property type="match status" value="1"/>
</dbReference>
<dbReference type="EMBL" id="MT142236">
    <property type="protein sequence ID" value="QJA76664.1"/>
    <property type="molecule type" value="Genomic_DNA"/>
</dbReference>
<sequence>MTFASEFRQLARQRAGIYGVTAGNAAKLLGLTNATVVKYLKNRKILARKIGQSWHITLTELINYSKRGN</sequence>
<evidence type="ECO:0000313" key="3">
    <source>
        <dbReference type="EMBL" id="QJA88740.1"/>
    </source>
</evidence>
<reference evidence="2" key="1">
    <citation type="submission" date="2020-03" db="EMBL/GenBank/DDBJ databases">
        <title>The deep terrestrial virosphere.</title>
        <authorList>
            <person name="Holmfeldt K."/>
            <person name="Nilsson E."/>
            <person name="Simone D."/>
            <person name="Lopez-Fernandez M."/>
            <person name="Wu X."/>
            <person name="de Brujin I."/>
            <person name="Lundin D."/>
            <person name="Andersson A."/>
            <person name="Bertilsson S."/>
            <person name="Dopson M."/>
        </authorList>
    </citation>
    <scope>NUCLEOTIDE SEQUENCE</scope>
    <source>
        <strain evidence="2">MM415A01468</strain>
        <strain evidence="3">MM415B02699</strain>
    </source>
</reference>
<feature type="domain" description="Helix-turn-helix" evidence="1">
    <location>
        <begin position="21"/>
        <end position="64"/>
    </location>
</feature>
<dbReference type="AlphaFoldDB" id="A0A6M3K3K9"/>
<protein>
    <submittedName>
        <fullName evidence="2">Putative DNA binding, helix-turn-helix domain containing protein</fullName>
    </submittedName>
</protein>
<name>A0A6M3K3K9_9ZZZZ</name>
<dbReference type="EMBL" id="MT142801">
    <property type="protein sequence ID" value="QJA88740.1"/>
    <property type="molecule type" value="Genomic_DNA"/>
</dbReference>
<proteinExistence type="predicted"/>
<accession>A0A6M3K3K9</accession>
<organism evidence="2">
    <name type="scientific">viral metagenome</name>
    <dbReference type="NCBI Taxonomy" id="1070528"/>
    <lineage>
        <taxon>unclassified sequences</taxon>
        <taxon>metagenomes</taxon>
        <taxon>organismal metagenomes</taxon>
    </lineage>
</organism>
<evidence type="ECO:0000259" key="1">
    <source>
        <dbReference type="Pfam" id="PF12728"/>
    </source>
</evidence>
<evidence type="ECO:0000313" key="2">
    <source>
        <dbReference type="EMBL" id="QJA76664.1"/>
    </source>
</evidence>
<gene>
    <name evidence="2" type="ORF">MM415A01468_0006</name>
    <name evidence="3" type="ORF">MM415B02699_0007</name>
</gene>